<comment type="caution">
    <text evidence="5">The sequence shown here is derived from an EMBL/GenBank/DDBJ whole genome shotgun (WGS) entry which is preliminary data.</text>
</comment>
<evidence type="ECO:0000313" key="6">
    <source>
        <dbReference type="Proteomes" id="UP001612915"/>
    </source>
</evidence>
<accession>A0ABW8AQ13</accession>
<comment type="similarity">
    <text evidence="1">Belongs to the peptidase S33 family.</text>
</comment>
<dbReference type="SUPFAM" id="SSF53474">
    <property type="entry name" value="alpha/beta-Hydrolases"/>
    <property type="match status" value="1"/>
</dbReference>
<evidence type="ECO:0000256" key="1">
    <source>
        <dbReference type="ARBA" id="ARBA00010088"/>
    </source>
</evidence>
<evidence type="ECO:0000313" key="5">
    <source>
        <dbReference type="EMBL" id="MFI7588463.1"/>
    </source>
</evidence>
<feature type="domain" description="Epoxide hydrolase N-terminal" evidence="4">
    <location>
        <begin position="7"/>
        <end position="101"/>
    </location>
</feature>
<organism evidence="5 6">
    <name type="scientific">Spongisporangium articulatum</name>
    <dbReference type="NCBI Taxonomy" id="3362603"/>
    <lineage>
        <taxon>Bacteria</taxon>
        <taxon>Bacillati</taxon>
        <taxon>Actinomycetota</taxon>
        <taxon>Actinomycetes</taxon>
        <taxon>Kineosporiales</taxon>
        <taxon>Kineosporiaceae</taxon>
        <taxon>Spongisporangium</taxon>
    </lineage>
</organism>
<dbReference type="Pfam" id="PF06441">
    <property type="entry name" value="EHN"/>
    <property type="match status" value="1"/>
</dbReference>
<gene>
    <name evidence="5" type="ORF">ACIB24_15445</name>
</gene>
<reference evidence="5 6" key="1">
    <citation type="submission" date="2024-10" db="EMBL/GenBank/DDBJ databases">
        <title>The Natural Products Discovery Center: Release of the First 8490 Sequenced Strains for Exploring Actinobacteria Biosynthetic Diversity.</title>
        <authorList>
            <person name="Kalkreuter E."/>
            <person name="Kautsar S.A."/>
            <person name="Yang D."/>
            <person name="Bader C.D."/>
            <person name="Teijaro C.N."/>
            <person name="Fluegel L."/>
            <person name="Davis C.M."/>
            <person name="Simpson J.R."/>
            <person name="Lauterbach L."/>
            <person name="Steele A.D."/>
            <person name="Gui C."/>
            <person name="Meng S."/>
            <person name="Li G."/>
            <person name="Viehrig K."/>
            <person name="Ye F."/>
            <person name="Su P."/>
            <person name="Kiefer A.F."/>
            <person name="Nichols A."/>
            <person name="Cepeda A.J."/>
            <person name="Yan W."/>
            <person name="Fan B."/>
            <person name="Jiang Y."/>
            <person name="Adhikari A."/>
            <person name="Zheng C.-J."/>
            <person name="Schuster L."/>
            <person name="Cowan T.M."/>
            <person name="Smanski M.J."/>
            <person name="Chevrette M.G."/>
            <person name="De Carvalho L.P.S."/>
            <person name="Shen B."/>
        </authorList>
    </citation>
    <scope>NUCLEOTIDE SEQUENCE [LARGE SCALE GENOMIC DNA]</scope>
    <source>
        <strain evidence="5 6">NPDC049639</strain>
    </source>
</reference>
<proteinExistence type="inferred from homology"/>
<dbReference type="InterPro" id="IPR000639">
    <property type="entry name" value="Epox_hydrolase-like"/>
</dbReference>
<dbReference type="RefSeq" id="WP_398282150.1">
    <property type="nucleotide sequence ID" value="NZ_JBITLV010000005.1"/>
</dbReference>
<dbReference type="EC" id="3.-.-.-" evidence="5"/>
<dbReference type="Proteomes" id="UP001612915">
    <property type="component" value="Unassembled WGS sequence"/>
</dbReference>
<name>A0ABW8AQ13_9ACTN</name>
<dbReference type="PANTHER" id="PTHR21661">
    <property type="entry name" value="EPOXIDE HYDROLASE 1-RELATED"/>
    <property type="match status" value="1"/>
</dbReference>
<keyword evidence="6" id="KW-1185">Reference proteome</keyword>
<dbReference type="InterPro" id="IPR016292">
    <property type="entry name" value="Epoxide_hydrolase"/>
</dbReference>
<dbReference type="InterPro" id="IPR029058">
    <property type="entry name" value="AB_hydrolase_fold"/>
</dbReference>
<sequence length="358" mass="39272">MRLPEAVDDAVLDDLRSRLRATRRVALTRGTGWDRGTDPDYLSGLLTYWAEDYDWRPHEQRILSLPWVPFDDGFAIHQRAEHAGAPTVVLLHGWPDSFLRFERVLPLLPDVNVVVPALPGYPFGPATTEPGSGARPAMGTRVLALLAELGHERCVVAGGDIGTGVAEAMAREAPTTVAALHLTDIPLNRLASVPPAELTEAERRYVAGAQEWSRTEGAYLQQQATKPHTLAVGLGDSPAGLAAWILEKLRSWSDCGGDVETAFGREDLLTWLTLYWVTGTIGSSFAAYVERPPAVLERLATPLAVTQFEHDLVKAPREFAERWYAVRSWEIEASGGHFAAWERPEAFVAGVRRALALS</sequence>
<protein>
    <submittedName>
        <fullName evidence="5">Epoxide hydrolase family protein</fullName>
        <ecNumber evidence="5">3.-.-.-</ecNumber>
    </submittedName>
</protein>
<keyword evidence="3 5" id="KW-0378">Hydrolase</keyword>
<dbReference type="GO" id="GO:0016787">
    <property type="term" value="F:hydrolase activity"/>
    <property type="evidence" value="ECO:0007669"/>
    <property type="project" value="UniProtKB-KW"/>
</dbReference>
<dbReference type="PANTHER" id="PTHR21661:SF35">
    <property type="entry name" value="EPOXIDE HYDROLASE"/>
    <property type="match status" value="1"/>
</dbReference>
<dbReference type="EMBL" id="JBITLV010000005">
    <property type="protein sequence ID" value="MFI7588463.1"/>
    <property type="molecule type" value="Genomic_DNA"/>
</dbReference>
<evidence type="ECO:0000256" key="2">
    <source>
        <dbReference type="ARBA" id="ARBA00022797"/>
    </source>
</evidence>
<dbReference type="InterPro" id="IPR010497">
    <property type="entry name" value="Epoxide_hydro_N"/>
</dbReference>
<evidence type="ECO:0000256" key="3">
    <source>
        <dbReference type="ARBA" id="ARBA00022801"/>
    </source>
</evidence>
<evidence type="ECO:0000259" key="4">
    <source>
        <dbReference type="Pfam" id="PF06441"/>
    </source>
</evidence>
<dbReference type="Gene3D" id="3.40.50.1820">
    <property type="entry name" value="alpha/beta hydrolase"/>
    <property type="match status" value="1"/>
</dbReference>
<dbReference type="PIRSF" id="PIRSF001112">
    <property type="entry name" value="Epoxide_hydrolase"/>
    <property type="match status" value="1"/>
</dbReference>
<dbReference type="PRINTS" id="PR00412">
    <property type="entry name" value="EPOXHYDRLASE"/>
</dbReference>
<keyword evidence="2" id="KW-0058">Aromatic hydrocarbons catabolism</keyword>